<keyword evidence="3 5" id="KW-1133">Transmembrane helix</keyword>
<evidence type="ECO:0000256" key="4">
    <source>
        <dbReference type="ARBA" id="ARBA00023136"/>
    </source>
</evidence>
<dbReference type="PANTHER" id="PTHR42718:SF39">
    <property type="entry name" value="ACTINORHODIN TRANSPORTER-RELATED"/>
    <property type="match status" value="1"/>
</dbReference>
<keyword evidence="4 5" id="KW-0472">Membrane</keyword>
<keyword evidence="2 5" id="KW-0812">Transmembrane</keyword>
<dbReference type="Gene3D" id="1.20.1720.10">
    <property type="entry name" value="Multidrug resistance protein D"/>
    <property type="match status" value="1"/>
</dbReference>
<dbReference type="InterPro" id="IPR011701">
    <property type="entry name" value="MFS"/>
</dbReference>
<dbReference type="SUPFAM" id="SSF103473">
    <property type="entry name" value="MFS general substrate transporter"/>
    <property type="match status" value="1"/>
</dbReference>
<feature type="transmembrane region" description="Helical" evidence="5">
    <location>
        <begin position="85"/>
        <end position="107"/>
    </location>
</feature>
<feature type="transmembrane region" description="Helical" evidence="5">
    <location>
        <begin position="345"/>
        <end position="364"/>
    </location>
</feature>
<feature type="transmembrane region" description="Helical" evidence="5">
    <location>
        <begin position="209"/>
        <end position="227"/>
    </location>
</feature>
<evidence type="ECO:0000256" key="1">
    <source>
        <dbReference type="ARBA" id="ARBA00004651"/>
    </source>
</evidence>
<feature type="transmembrane region" description="Helical" evidence="5">
    <location>
        <begin position="239"/>
        <end position="256"/>
    </location>
</feature>
<gene>
    <name evidence="7" type="ORF">ACFQKB_33815</name>
</gene>
<accession>A0ABW2CSH8</accession>
<reference evidence="8" key="1">
    <citation type="journal article" date="2019" name="Int. J. Syst. Evol. Microbiol.">
        <title>The Global Catalogue of Microorganisms (GCM) 10K type strain sequencing project: providing services to taxonomists for standard genome sequencing and annotation.</title>
        <authorList>
            <consortium name="The Broad Institute Genomics Platform"/>
            <consortium name="The Broad Institute Genome Sequencing Center for Infectious Disease"/>
            <person name="Wu L."/>
            <person name="Ma J."/>
        </authorList>
    </citation>
    <scope>NUCLEOTIDE SEQUENCE [LARGE SCALE GENOMIC DNA]</scope>
    <source>
        <strain evidence="8">JCM 3369</strain>
    </source>
</reference>
<protein>
    <submittedName>
        <fullName evidence="7">MFS transporter</fullName>
    </submittedName>
</protein>
<feature type="transmembrane region" description="Helical" evidence="5">
    <location>
        <begin position="376"/>
        <end position="399"/>
    </location>
</feature>
<feature type="transmembrane region" description="Helical" evidence="5">
    <location>
        <begin position="177"/>
        <end position="197"/>
    </location>
</feature>
<organism evidence="7 8">
    <name type="scientific">Actinomadura yumaensis</name>
    <dbReference type="NCBI Taxonomy" id="111807"/>
    <lineage>
        <taxon>Bacteria</taxon>
        <taxon>Bacillati</taxon>
        <taxon>Actinomycetota</taxon>
        <taxon>Actinomycetes</taxon>
        <taxon>Streptosporangiales</taxon>
        <taxon>Thermomonosporaceae</taxon>
        <taxon>Actinomadura</taxon>
    </lineage>
</organism>
<feature type="domain" description="Major facilitator superfamily (MFS) profile" evidence="6">
    <location>
        <begin position="18"/>
        <end position="481"/>
    </location>
</feature>
<keyword evidence="8" id="KW-1185">Reference proteome</keyword>
<proteinExistence type="predicted"/>
<evidence type="ECO:0000313" key="7">
    <source>
        <dbReference type="EMBL" id="MFC6884778.1"/>
    </source>
</evidence>
<dbReference type="PANTHER" id="PTHR42718">
    <property type="entry name" value="MAJOR FACILITATOR SUPERFAMILY MULTIDRUG TRANSPORTER MFSC"/>
    <property type="match status" value="1"/>
</dbReference>
<feature type="transmembrane region" description="Helical" evidence="5">
    <location>
        <begin position="144"/>
        <end position="165"/>
    </location>
</feature>
<comment type="caution">
    <text evidence="7">The sequence shown here is derived from an EMBL/GenBank/DDBJ whole genome shotgun (WGS) entry which is preliminary data.</text>
</comment>
<dbReference type="Proteomes" id="UP001596380">
    <property type="component" value="Unassembled WGS sequence"/>
</dbReference>
<dbReference type="Pfam" id="PF07690">
    <property type="entry name" value="MFS_1"/>
    <property type="match status" value="1"/>
</dbReference>
<sequence>MPDVPVPRPIAGRARSLALAVVLIAAFIDLIGVTILQVVLPAIREDLDASPAQLQWMLGGYTLALALGMVSGARLGDMLGHKRMFVAGIAAFVVTSALCAAAPGAGLLVAARILQGLSAAAMIPQVLSQIQVMYAPRERGGPMAAFSALTGLAATLGPLLGPLMLRWDLAGQSWRMVFWVNVPLGALAFVASLRLLPDSRTAGAPRVDVPGAVLSSLGLLLVLYPLINAADRASLPGWAYVSIAAGAAVLAAFVAYERRLGSRGGAPLLETSLFRFRSVNGGLLVQLLFFVPTMGFFMVFMLFLQIGLGMSATRAGLMILPWCIAVPVFATLSAAVLLPRIGRVTVQIGLVVMAAGWALLAVQADGATHGTAWTDLVWGVLVGGAGMGMLVAPLAQLTLDDVPVTDAGSGSALYNTVTQLAAAVGVAVVGTYFFTEVRDTGRTAEAMADGYGEAFSGSLWLGIGLLAVALAATPLLPRHPGRTAAAEAPRPEEPADA</sequence>
<feature type="transmembrane region" description="Helical" evidence="5">
    <location>
        <begin position="17"/>
        <end position="43"/>
    </location>
</feature>
<evidence type="ECO:0000256" key="3">
    <source>
        <dbReference type="ARBA" id="ARBA00022989"/>
    </source>
</evidence>
<evidence type="ECO:0000259" key="6">
    <source>
        <dbReference type="PROSITE" id="PS50850"/>
    </source>
</evidence>
<comment type="subcellular location">
    <subcellularLocation>
        <location evidence="1">Cell membrane</location>
        <topology evidence="1">Multi-pass membrane protein</topology>
    </subcellularLocation>
</comment>
<evidence type="ECO:0000256" key="5">
    <source>
        <dbReference type="SAM" id="Phobius"/>
    </source>
</evidence>
<feature type="transmembrane region" description="Helical" evidence="5">
    <location>
        <begin position="319"/>
        <end position="338"/>
    </location>
</feature>
<evidence type="ECO:0000256" key="2">
    <source>
        <dbReference type="ARBA" id="ARBA00022692"/>
    </source>
</evidence>
<dbReference type="CDD" id="cd17321">
    <property type="entry name" value="MFS_MMR_MDR_like"/>
    <property type="match status" value="1"/>
</dbReference>
<feature type="transmembrane region" description="Helical" evidence="5">
    <location>
        <begin position="55"/>
        <end position="73"/>
    </location>
</feature>
<dbReference type="InterPro" id="IPR020846">
    <property type="entry name" value="MFS_dom"/>
</dbReference>
<dbReference type="EMBL" id="JBHSXS010000030">
    <property type="protein sequence ID" value="MFC6884778.1"/>
    <property type="molecule type" value="Genomic_DNA"/>
</dbReference>
<feature type="transmembrane region" description="Helical" evidence="5">
    <location>
        <begin position="283"/>
        <end position="307"/>
    </location>
</feature>
<feature type="transmembrane region" description="Helical" evidence="5">
    <location>
        <begin position="411"/>
        <end position="434"/>
    </location>
</feature>
<feature type="transmembrane region" description="Helical" evidence="5">
    <location>
        <begin position="454"/>
        <end position="476"/>
    </location>
</feature>
<dbReference type="Gene3D" id="1.20.1250.20">
    <property type="entry name" value="MFS general substrate transporter like domains"/>
    <property type="match status" value="1"/>
</dbReference>
<evidence type="ECO:0000313" key="8">
    <source>
        <dbReference type="Proteomes" id="UP001596380"/>
    </source>
</evidence>
<dbReference type="InterPro" id="IPR036259">
    <property type="entry name" value="MFS_trans_sf"/>
</dbReference>
<dbReference type="RefSeq" id="WP_160821106.1">
    <property type="nucleotide sequence ID" value="NZ_JBHSXS010000030.1"/>
</dbReference>
<name>A0ABW2CSH8_9ACTN</name>
<dbReference type="PROSITE" id="PS50850">
    <property type="entry name" value="MFS"/>
    <property type="match status" value="1"/>
</dbReference>